<dbReference type="AlphaFoldDB" id="A0A350H8Y0"/>
<proteinExistence type="predicted"/>
<dbReference type="Gene3D" id="3.40.50.1110">
    <property type="entry name" value="SGNH hydrolase"/>
    <property type="match status" value="1"/>
</dbReference>
<dbReference type="SUPFAM" id="SSF52266">
    <property type="entry name" value="SGNH hydrolase"/>
    <property type="match status" value="1"/>
</dbReference>
<reference evidence="2 3" key="1">
    <citation type="journal article" date="2018" name="Nat. Biotechnol.">
        <title>A standardized bacterial taxonomy based on genome phylogeny substantially revises the tree of life.</title>
        <authorList>
            <person name="Parks D.H."/>
            <person name="Chuvochina M."/>
            <person name="Waite D.W."/>
            <person name="Rinke C."/>
            <person name="Skarshewski A."/>
            <person name="Chaumeil P.A."/>
            <person name="Hugenholtz P."/>
        </authorList>
    </citation>
    <scope>NUCLEOTIDE SEQUENCE [LARGE SCALE GENOMIC DNA]</scope>
    <source>
        <strain evidence="2">UBA9956</strain>
    </source>
</reference>
<feature type="transmembrane region" description="Helical" evidence="1">
    <location>
        <begin position="12"/>
        <end position="45"/>
    </location>
</feature>
<evidence type="ECO:0000256" key="1">
    <source>
        <dbReference type="SAM" id="Phobius"/>
    </source>
</evidence>
<keyword evidence="1" id="KW-1133">Transmembrane helix</keyword>
<gene>
    <name evidence="2" type="ORF">DCW38_02305</name>
</gene>
<accession>A0A350H8Y0</accession>
<dbReference type="EMBL" id="DMZY01000069">
    <property type="protein sequence ID" value="HAV91996.1"/>
    <property type="molecule type" value="Genomic_DNA"/>
</dbReference>
<evidence type="ECO:0000313" key="3">
    <source>
        <dbReference type="Proteomes" id="UP000264062"/>
    </source>
</evidence>
<name>A0A350H8Y0_UNCW3</name>
<dbReference type="InterPro" id="IPR036514">
    <property type="entry name" value="SGNH_hydro_sf"/>
</dbReference>
<protein>
    <recommendedName>
        <fullName evidence="4">SGNH/GDSL hydrolase family protein</fullName>
    </recommendedName>
</protein>
<evidence type="ECO:0008006" key="4">
    <source>
        <dbReference type="Google" id="ProtNLM"/>
    </source>
</evidence>
<keyword evidence="1" id="KW-0472">Membrane</keyword>
<dbReference type="Proteomes" id="UP000264062">
    <property type="component" value="Unassembled WGS sequence"/>
</dbReference>
<evidence type="ECO:0000313" key="2">
    <source>
        <dbReference type="EMBL" id="HAV91996.1"/>
    </source>
</evidence>
<organism evidence="2 3">
    <name type="scientific">candidate division WOR-3 bacterium</name>
    <dbReference type="NCBI Taxonomy" id="2052148"/>
    <lineage>
        <taxon>Bacteria</taxon>
        <taxon>Bacteria division WOR-3</taxon>
    </lineage>
</organism>
<feature type="transmembrane region" description="Helical" evidence="1">
    <location>
        <begin position="57"/>
        <end position="76"/>
    </location>
</feature>
<comment type="caution">
    <text evidence="2">The sequence shown here is derived from an EMBL/GenBank/DDBJ whole genome shotgun (WGS) entry which is preliminary data.</text>
</comment>
<sequence>MRREPAKIKTVFAVSLHFLFFLFILGFFEMLTYSILIFLTANILIYRLPVLTEARRYYLSALFIAIFSILSVEGFLRITQNIEASKLYHSPDYPSLNIFKESASYSAENVFGDLIHPNANKIECQFRNQSFKTDEQGYLNSSECYAKSIDIMILGDSYSSLSAMNLSDLWVELLRKRVKLNICNLAVSGNEPYQEFVSFCVMKEKVRFSDNAVLIWQFFEGNDFNTFYGEIREDCNYKTDYITHLNESLENFRGTNNVNILINRLSGKDLIPQNKLVEIETKSGKMHCLKDYIKAVEMPLEEIEESNEAGNLNEIIKIISNESQRRGIQPLILFIPSKCSVCRIIVEDTSSSYKRSGFSILLENICRENRVAFIESGYAMFAESKNLYAKNGEFLWWLDDSHLNPAGNKIIADTLYSFLKQGI</sequence>
<keyword evidence="1" id="KW-0812">Transmembrane</keyword>